<dbReference type="PANTHER" id="PTHR43857:SF1">
    <property type="entry name" value="YJGH FAMILY PROTEIN"/>
    <property type="match status" value="1"/>
</dbReference>
<dbReference type="CDD" id="cd00448">
    <property type="entry name" value="YjgF_YER057c_UK114_family"/>
    <property type="match status" value="1"/>
</dbReference>
<accession>A0A932ZVQ6</accession>
<name>A0A932ZVQ6_UNCTE</name>
<evidence type="ECO:0000313" key="1">
    <source>
        <dbReference type="EMBL" id="MBI4252256.1"/>
    </source>
</evidence>
<reference evidence="1" key="1">
    <citation type="submission" date="2020-07" db="EMBL/GenBank/DDBJ databases">
        <title>Huge and variable diversity of episymbiotic CPR bacteria and DPANN archaea in groundwater ecosystems.</title>
        <authorList>
            <person name="He C.Y."/>
            <person name="Keren R."/>
            <person name="Whittaker M."/>
            <person name="Farag I.F."/>
            <person name="Doudna J."/>
            <person name="Cate J.H.D."/>
            <person name="Banfield J.F."/>
        </authorList>
    </citation>
    <scope>NUCLEOTIDE SEQUENCE</scope>
    <source>
        <strain evidence="1">NC_groundwater_1370_Ag_S-0.2um_69_93</strain>
    </source>
</reference>
<comment type="caution">
    <text evidence="1">The sequence shown here is derived from an EMBL/GenBank/DDBJ whole genome shotgun (WGS) entry which is preliminary data.</text>
</comment>
<dbReference type="Proteomes" id="UP000752292">
    <property type="component" value="Unassembled WGS sequence"/>
</dbReference>
<dbReference type="SUPFAM" id="SSF55298">
    <property type="entry name" value="YjgF-like"/>
    <property type="match status" value="1"/>
</dbReference>
<sequence length="144" mass="15781">MVELVHLWPPGMFCRAISGKPIYSSVTVVKASDHARIILAGQVSARPDGELVGKGDMAAQIRRVCESIRAGLEHVGAGFRDVVRTVTYTVDVSEYFRCQGVRFEYFAPPLPPSTLLGVSRLADPDFLVEIEAEAVVPLERLRNA</sequence>
<gene>
    <name evidence="1" type="ORF">HY618_07325</name>
</gene>
<dbReference type="AlphaFoldDB" id="A0A932ZVQ6"/>
<organism evidence="1 2">
    <name type="scientific">Tectimicrobiota bacterium</name>
    <dbReference type="NCBI Taxonomy" id="2528274"/>
    <lineage>
        <taxon>Bacteria</taxon>
        <taxon>Pseudomonadati</taxon>
        <taxon>Nitrospinota/Tectimicrobiota group</taxon>
        <taxon>Candidatus Tectimicrobiota</taxon>
    </lineage>
</organism>
<dbReference type="InterPro" id="IPR006175">
    <property type="entry name" value="YjgF/YER057c/UK114"/>
</dbReference>
<evidence type="ECO:0000313" key="2">
    <source>
        <dbReference type="Proteomes" id="UP000752292"/>
    </source>
</evidence>
<dbReference type="InterPro" id="IPR035959">
    <property type="entry name" value="RutC-like_sf"/>
</dbReference>
<proteinExistence type="predicted"/>
<dbReference type="Pfam" id="PF01042">
    <property type="entry name" value="Ribonuc_L-PSP"/>
    <property type="match status" value="1"/>
</dbReference>
<dbReference type="Gene3D" id="3.30.1330.40">
    <property type="entry name" value="RutC-like"/>
    <property type="match status" value="1"/>
</dbReference>
<protein>
    <submittedName>
        <fullName evidence="1">RidA family protein</fullName>
    </submittedName>
</protein>
<dbReference type="PANTHER" id="PTHR43857">
    <property type="entry name" value="BLR7761 PROTEIN"/>
    <property type="match status" value="1"/>
</dbReference>
<dbReference type="EMBL" id="JACQRX010000319">
    <property type="protein sequence ID" value="MBI4252256.1"/>
    <property type="molecule type" value="Genomic_DNA"/>
</dbReference>